<accession>A0A059FZ40</accession>
<feature type="transmembrane region" description="Helical" evidence="1">
    <location>
        <begin position="438"/>
        <end position="460"/>
    </location>
</feature>
<evidence type="ECO:0000313" key="2">
    <source>
        <dbReference type="EMBL" id="KCZ95780.1"/>
    </source>
</evidence>
<organism evidence="2 3">
    <name type="scientific">Hyphomonas hirschiana VP5</name>
    <dbReference type="NCBI Taxonomy" id="1280951"/>
    <lineage>
        <taxon>Bacteria</taxon>
        <taxon>Pseudomonadati</taxon>
        <taxon>Pseudomonadota</taxon>
        <taxon>Alphaproteobacteria</taxon>
        <taxon>Hyphomonadales</taxon>
        <taxon>Hyphomonadaceae</taxon>
        <taxon>Hyphomonas</taxon>
    </lineage>
</organism>
<evidence type="ECO:0000313" key="3">
    <source>
        <dbReference type="Proteomes" id="UP000025061"/>
    </source>
</evidence>
<feature type="transmembrane region" description="Helical" evidence="1">
    <location>
        <begin position="262"/>
        <end position="285"/>
    </location>
</feature>
<dbReference type="AlphaFoldDB" id="A0A059FZ40"/>
<keyword evidence="1" id="KW-0812">Transmembrane</keyword>
<dbReference type="EMBL" id="ARYI01000002">
    <property type="protein sequence ID" value="KCZ95780.1"/>
    <property type="molecule type" value="Genomic_DNA"/>
</dbReference>
<proteinExistence type="predicted"/>
<reference evidence="2 3" key="1">
    <citation type="submission" date="2013-04" db="EMBL/GenBank/DDBJ databases">
        <title>Hyphomonas hirschiana VP5 Genome Sequencing.</title>
        <authorList>
            <person name="Lai Q."/>
            <person name="Shao Z."/>
        </authorList>
    </citation>
    <scope>NUCLEOTIDE SEQUENCE [LARGE SCALE GENOMIC DNA]</scope>
    <source>
        <strain evidence="2 3">VP5</strain>
    </source>
</reference>
<evidence type="ECO:0008006" key="4">
    <source>
        <dbReference type="Google" id="ProtNLM"/>
    </source>
</evidence>
<protein>
    <recommendedName>
        <fullName evidence="4">PepSY-associated TM helix domain-containing protein</fullName>
    </recommendedName>
</protein>
<comment type="caution">
    <text evidence="2">The sequence shown here is derived from an EMBL/GenBank/DDBJ whole genome shotgun (WGS) entry which is preliminary data.</text>
</comment>
<evidence type="ECO:0000256" key="1">
    <source>
        <dbReference type="SAM" id="Phobius"/>
    </source>
</evidence>
<feature type="transmembrane region" description="Helical" evidence="1">
    <location>
        <begin position="228"/>
        <end position="250"/>
    </location>
</feature>
<keyword evidence="1" id="KW-0472">Membrane</keyword>
<dbReference type="Proteomes" id="UP000025061">
    <property type="component" value="Unassembled WGS sequence"/>
</dbReference>
<keyword evidence="3" id="KW-1185">Reference proteome</keyword>
<keyword evidence="1" id="KW-1133">Transmembrane helix</keyword>
<name>A0A059FZ40_9PROT</name>
<sequence length="468" mass="50459">MGAARILPFFLRDKTLKNDIKIKRPASARQLHRQIGWVAAFVAMAWAITGFLHPVMSWTAPRPAVQAPPNPGQIGTLPGHSLATMLTKAGQTGTHQVRLVTFGNRSYWFSSFPGEPRKGVVDALTGVAAPEVENDHAIALARHYAALPEADIRSVEIVDRFSTEYPEINRLLPVWRVAFDTPEGLAVYVDTGADRLAAVTDGRRRALLFVFQNVHTLKFLSFAEPLRVAVLAGLILSVIATSLIGATLLLKAKGRGLRKAHTLAAWVALPFILTFTLSGMLHLLVTMGPGKVLPPPGVFNVADLDTPRPGPGSLYGMTATAGPDGKPVWRIETAGGIAYQGQAAGYSDADRARAIAGAAADAEVSLVTRFGREYSFANKRLPVLKVAGANGPVFVDVREGLIAAAPEKTALQAAEGWSFDVLHKWELLRPIGTRNRDYLLMTTVAVIFLTAALGLAIQLWRRRKQPGG</sequence>
<gene>
    <name evidence="2" type="ORF">HHI_03377</name>
</gene>
<dbReference type="PATRIC" id="fig|1280951.3.peg.685"/>